<sequence>MKRYESLDWLRGLMAFAIMIYHLVSWKFFHAEAGSLLGNLGIYGVSIFFVLSGLSMAIVYNNYIKDSQTAIVFFVRRLFRLLPLLWVTIFLASCAAYYLRGELDLYKIFLNITLLFGFVAPEAYINTGAWSIGNEVFYYAFTPFFIMLYSKSKHLGNFAVLALTIIGMYFAFFVIDSNSTLKDQWDAYINPFNNFFLYACGLALYYNFHNFDMNYMSNLLIVLSTAVFCLYPAEGDQISIVTGFNRVVFATSAIALTLGFYKLCIHPPTFVANSLANLGEATYGVYLLHPIVFFATNKVIDDPYFCVVITVVGTIVAANISYHVYEKKFIKLGKKVTTFETKVVQQVN</sequence>
<dbReference type="InterPro" id="IPR002656">
    <property type="entry name" value="Acyl_transf_3_dom"/>
</dbReference>
<dbReference type="Proteomes" id="UP001150055">
    <property type="component" value="Unassembled WGS sequence"/>
</dbReference>
<feature type="transmembrane region" description="Helical" evidence="1">
    <location>
        <begin position="304"/>
        <end position="325"/>
    </location>
</feature>
<organism evidence="3 4">
    <name type="scientific">Acinetobacter lactucae</name>
    <dbReference type="NCBI Taxonomy" id="1785128"/>
    <lineage>
        <taxon>Bacteria</taxon>
        <taxon>Pseudomonadati</taxon>
        <taxon>Pseudomonadota</taxon>
        <taxon>Gammaproteobacteria</taxon>
        <taxon>Moraxellales</taxon>
        <taxon>Moraxellaceae</taxon>
        <taxon>Acinetobacter</taxon>
        <taxon>Acinetobacter calcoaceticus/baumannii complex</taxon>
    </lineage>
</organism>
<protein>
    <submittedName>
        <fullName evidence="3">Acyltransferase</fullName>
    </submittedName>
</protein>
<dbReference type="PANTHER" id="PTHR23028">
    <property type="entry name" value="ACETYLTRANSFERASE"/>
    <property type="match status" value="1"/>
</dbReference>
<gene>
    <name evidence="3" type="ORF">M0O54_00575</name>
</gene>
<evidence type="ECO:0000313" key="4">
    <source>
        <dbReference type="Proteomes" id="UP001150055"/>
    </source>
</evidence>
<feature type="transmembrane region" description="Helical" evidence="1">
    <location>
        <begin position="187"/>
        <end position="208"/>
    </location>
</feature>
<dbReference type="EMBL" id="JALNTG010000001">
    <property type="protein sequence ID" value="MDD9318631.1"/>
    <property type="molecule type" value="Genomic_DNA"/>
</dbReference>
<accession>A0AB35JZH6</accession>
<keyword evidence="1" id="KW-1133">Transmembrane helix</keyword>
<evidence type="ECO:0000256" key="1">
    <source>
        <dbReference type="SAM" id="Phobius"/>
    </source>
</evidence>
<dbReference type="InterPro" id="IPR050879">
    <property type="entry name" value="Acyltransferase_3"/>
</dbReference>
<feature type="transmembrane region" description="Helical" evidence="1">
    <location>
        <begin position="105"/>
        <end position="124"/>
    </location>
</feature>
<feature type="transmembrane region" description="Helical" evidence="1">
    <location>
        <begin position="158"/>
        <end position="175"/>
    </location>
</feature>
<feature type="domain" description="Acyltransferase 3" evidence="2">
    <location>
        <begin position="5"/>
        <end position="316"/>
    </location>
</feature>
<feature type="transmembrane region" description="Helical" evidence="1">
    <location>
        <begin position="41"/>
        <end position="60"/>
    </location>
</feature>
<keyword evidence="3" id="KW-0808">Transferase</keyword>
<keyword evidence="1" id="KW-0472">Membrane</keyword>
<feature type="transmembrane region" description="Helical" evidence="1">
    <location>
        <begin position="243"/>
        <end position="261"/>
    </location>
</feature>
<comment type="caution">
    <text evidence="3">The sequence shown here is derived from an EMBL/GenBank/DDBJ whole genome shotgun (WGS) entry which is preliminary data.</text>
</comment>
<dbReference type="Pfam" id="PF01757">
    <property type="entry name" value="Acyl_transf_3"/>
    <property type="match status" value="1"/>
</dbReference>
<dbReference type="AlphaFoldDB" id="A0AB35JZH6"/>
<dbReference type="GO" id="GO:0016747">
    <property type="term" value="F:acyltransferase activity, transferring groups other than amino-acyl groups"/>
    <property type="evidence" value="ECO:0007669"/>
    <property type="project" value="InterPro"/>
</dbReference>
<feature type="transmembrane region" description="Helical" evidence="1">
    <location>
        <begin position="214"/>
        <end position="231"/>
    </location>
</feature>
<evidence type="ECO:0000313" key="3">
    <source>
        <dbReference type="EMBL" id="MDD9318631.1"/>
    </source>
</evidence>
<dbReference type="RefSeq" id="WP_274578818.1">
    <property type="nucleotide sequence ID" value="NZ_JALNTG010000001.1"/>
</dbReference>
<feature type="transmembrane region" description="Helical" evidence="1">
    <location>
        <begin position="81"/>
        <end position="99"/>
    </location>
</feature>
<proteinExistence type="predicted"/>
<reference evidence="3" key="1">
    <citation type="submission" date="2022-12" db="EMBL/GenBank/DDBJ databases">
        <title>Acinetobacter lactucae: Emerging opportunistic pathogenic species of genus Acinetobacter isolated from immunocompromised patients in clinical settings of India.</title>
        <authorList>
            <person name="Amar A.K."/>
            <person name="Sawant A.R."/>
            <person name="Meera M."/>
            <person name="Tomar A."/>
            <person name="Sistla S."/>
            <person name="Prashanth K."/>
        </authorList>
    </citation>
    <scope>NUCLEOTIDE SEQUENCE</scope>
    <source>
        <strain evidence="3">PKAL1828C</strain>
    </source>
</reference>
<name>A0AB35JZH6_9GAMM</name>
<keyword evidence="3" id="KW-0012">Acyltransferase</keyword>
<feature type="transmembrane region" description="Helical" evidence="1">
    <location>
        <begin position="12"/>
        <end position="29"/>
    </location>
</feature>
<evidence type="ECO:0000259" key="2">
    <source>
        <dbReference type="Pfam" id="PF01757"/>
    </source>
</evidence>
<keyword evidence="1" id="KW-0812">Transmembrane</keyword>